<feature type="domain" description="Tyrosine specific protein phosphatases" evidence="4">
    <location>
        <begin position="69"/>
        <end position="137"/>
    </location>
</feature>
<comment type="caution">
    <text evidence="5">The sequence shown here is derived from an EMBL/GenBank/DDBJ whole genome shotgun (WGS) entry which is preliminary data.</text>
</comment>
<reference evidence="5" key="1">
    <citation type="submission" date="2012-04" db="EMBL/GenBank/DDBJ databases">
        <authorList>
            <person name="Borisov I.G."/>
            <person name="Ivanikova N.V."/>
            <person name="Pinevich A.V."/>
        </authorList>
    </citation>
    <scope>NUCLEOTIDE SEQUENCE</scope>
    <source>
        <strain evidence="5">CALU 1027</strain>
    </source>
</reference>
<dbReference type="SMART" id="SM00195">
    <property type="entry name" value="DSPc"/>
    <property type="match status" value="1"/>
</dbReference>
<dbReference type="SUPFAM" id="SSF52799">
    <property type="entry name" value="(Phosphotyrosine protein) phosphatases II"/>
    <property type="match status" value="1"/>
</dbReference>
<keyword evidence="6" id="KW-1185">Reference proteome</keyword>
<sequence length="152" mass="16631">MAWVIPQSLAVGRLPQSSDIPLLLGQNIQVIVSLCSPKEGSFPPALLTDFEQIQQTLPDQRHQQELTLDLLAAAVATVADHLERGQRVYVHCLAGLERSPTVCLAYLCRYKGLAVWEALQLLKQVYPASAPTADQLQVVQAYLRSANLSSLA</sequence>
<dbReference type="CDD" id="cd14498">
    <property type="entry name" value="DSP"/>
    <property type="match status" value="1"/>
</dbReference>
<dbReference type="GO" id="GO:0004721">
    <property type="term" value="F:phosphoprotein phosphatase activity"/>
    <property type="evidence" value="ECO:0007669"/>
    <property type="project" value="UniProtKB-KW"/>
</dbReference>
<dbReference type="InterPro" id="IPR020422">
    <property type="entry name" value="TYR_PHOSPHATASE_DUAL_dom"/>
</dbReference>
<dbReference type="InterPro" id="IPR016130">
    <property type="entry name" value="Tyr_Pase_AS"/>
</dbReference>
<feature type="domain" description="Tyrosine-protein phosphatase" evidence="3">
    <location>
        <begin position="1"/>
        <end position="148"/>
    </location>
</feature>
<gene>
    <name evidence="5" type="ORF">PROH_21435</name>
</gene>
<dbReference type="Proteomes" id="UP000034681">
    <property type="component" value="Unassembled WGS sequence"/>
</dbReference>
<name>A0A0M2PPP9_PROHO</name>
<dbReference type="InterPro" id="IPR000387">
    <property type="entry name" value="Tyr_Pase_dom"/>
</dbReference>
<evidence type="ECO:0000256" key="1">
    <source>
        <dbReference type="ARBA" id="ARBA00022801"/>
    </source>
</evidence>
<dbReference type="PANTHER" id="PTHR46274">
    <property type="entry name" value="PHOSPHATIDYLINOSITOL PHOSPHATASE"/>
    <property type="match status" value="1"/>
</dbReference>
<dbReference type="Pfam" id="PF00782">
    <property type="entry name" value="DSPc"/>
    <property type="match status" value="1"/>
</dbReference>
<organism evidence="5 6">
    <name type="scientific">Prochlorothrix hollandica PCC 9006 = CALU 1027</name>
    <dbReference type="NCBI Taxonomy" id="317619"/>
    <lineage>
        <taxon>Bacteria</taxon>
        <taxon>Bacillati</taxon>
        <taxon>Cyanobacteriota</taxon>
        <taxon>Cyanophyceae</taxon>
        <taxon>Prochlorotrichales</taxon>
        <taxon>Prochlorotrichaceae</taxon>
        <taxon>Prochlorothrix</taxon>
    </lineage>
</organism>
<dbReference type="PROSITE" id="PS50054">
    <property type="entry name" value="TYR_PHOSPHATASE_DUAL"/>
    <property type="match status" value="1"/>
</dbReference>
<dbReference type="Gene3D" id="3.90.190.10">
    <property type="entry name" value="Protein tyrosine phosphatase superfamily"/>
    <property type="match status" value="1"/>
</dbReference>
<protein>
    <recommendedName>
        <fullName evidence="7">Tyrosine specific protein phosphatases domain-containing protein</fullName>
    </recommendedName>
</protein>
<evidence type="ECO:0000259" key="4">
    <source>
        <dbReference type="PROSITE" id="PS50056"/>
    </source>
</evidence>
<evidence type="ECO:0000313" key="6">
    <source>
        <dbReference type="Proteomes" id="UP000034681"/>
    </source>
</evidence>
<dbReference type="InterPro" id="IPR029021">
    <property type="entry name" value="Prot-tyrosine_phosphatase-like"/>
</dbReference>
<evidence type="ECO:0000259" key="3">
    <source>
        <dbReference type="PROSITE" id="PS50054"/>
    </source>
</evidence>
<keyword evidence="2" id="KW-0904">Protein phosphatase</keyword>
<dbReference type="PROSITE" id="PS50056">
    <property type="entry name" value="TYR_PHOSPHATASE_2"/>
    <property type="match status" value="1"/>
</dbReference>
<proteinExistence type="predicted"/>
<keyword evidence="1" id="KW-0378">Hydrolase</keyword>
<dbReference type="EMBL" id="AJTX02000010">
    <property type="protein sequence ID" value="KKI98234.1"/>
    <property type="molecule type" value="Genomic_DNA"/>
</dbReference>
<accession>A0A0M2PPP9</accession>
<dbReference type="PROSITE" id="PS00383">
    <property type="entry name" value="TYR_PHOSPHATASE_1"/>
    <property type="match status" value="1"/>
</dbReference>
<dbReference type="eggNOG" id="COG2453">
    <property type="taxonomic scope" value="Bacteria"/>
</dbReference>
<evidence type="ECO:0000256" key="2">
    <source>
        <dbReference type="ARBA" id="ARBA00022912"/>
    </source>
</evidence>
<dbReference type="PANTHER" id="PTHR46274:SF6">
    <property type="entry name" value="TYR_PHOSPHATASE_2 DOMAIN-CONTAINING PROTEIN"/>
    <property type="match status" value="1"/>
</dbReference>
<dbReference type="STRING" id="317619.GCA_000332315_03133"/>
<evidence type="ECO:0000313" key="5">
    <source>
        <dbReference type="EMBL" id="KKI98234.1"/>
    </source>
</evidence>
<dbReference type="AlphaFoldDB" id="A0A0M2PPP9"/>
<dbReference type="InterPro" id="IPR000340">
    <property type="entry name" value="Dual-sp_phosphatase_cat-dom"/>
</dbReference>
<evidence type="ECO:0008006" key="7">
    <source>
        <dbReference type="Google" id="ProtNLM"/>
    </source>
</evidence>